<accession>A0A1J4Q8N0</accession>
<dbReference type="GO" id="GO:0005886">
    <property type="term" value="C:plasma membrane"/>
    <property type="evidence" value="ECO:0007669"/>
    <property type="project" value="UniProtKB-SubCell"/>
</dbReference>
<dbReference type="EMBL" id="LBDA02000008">
    <property type="protein sequence ID" value="OIK28726.1"/>
    <property type="molecule type" value="Genomic_DNA"/>
</dbReference>
<feature type="transmembrane region" description="Helical" evidence="9">
    <location>
        <begin position="127"/>
        <end position="151"/>
    </location>
</feature>
<reference evidence="12" key="1">
    <citation type="submission" date="2016-10" db="EMBL/GenBank/DDBJ databases">
        <title>Genome sequence of Streptomyces malaysiense MUSC 136.</title>
        <authorList>
            <person name="Lee L.-H."/>
            <person name="Ser H.-L."/>
        </authorList>
    </citation>
    <scope>NUCLEOTIDE SEQUENCE [LARGE SCALE GENOMIC DNA]</scope>
    <source>
        <strain evidence="12">MUSC 136</strain>
    </source>
</reference>
<keyword evidence="7 9" id="KW-1133">Transmembrane helix</keyword>
<comment type="subcellular location">
    <subcellularLocation>
        <location evidence="1">Cell membrane</location>
        <topology evidence="1">Multi-pass membrane protein</topology>
    </subcellularLocation>
</comment>
<dbReference type="PROSITE" id="PS00211">
    <property type="entry name" value="ABC_TRANSPORTER_1"/>
    <property type="match status" value="1"/>
</dbReference>
<feature type="domain" description="ABC transporter" evidence="10">
    <location>
        <begin position="334"/>
        <end position="569"/>
    </location>
</feature>
<dbReference type="Proteomes" id="UP000034838">
    <property type="component" value="Unassembled WGS sequence"/>
</dbReference>
<feature type="transmembrane region" description="Helical" evidence="9">
    <location>
        <begin position="237"/>
        <end position="260"/>
    </location>
</feature>
<dbReference type="RefSeq" id="WP_071387410.1">
    <property type="nucleotide sequence ID" value="NZ_LBDA02000008.1"/>
</dbReference>
<keyword evidence="13" id="KW-1185">Reference proteome</keyword>
<dbReference type="SUPFAM" id="SSF52540">
    <property type="entry name" value="P-loop containing nucleoside triphosphate hydrolases"/>
    <property type="match status" value="1"/>
</dbReference>
<dbReference type="Gene3D" id="3.40.50.300">
    <property type="entry name" value="P-loop containing nucleotide triphosphate hydrolases"/>
    <property type="match status" value="1"/>
</dbReference>
<organism evidence="12 13">
    <name type="scientific">Streptomyces malaysiense</name>
    <dbReference type="NCBI Taxonomy" id="1428626"/>
    <lineage>
        <taxon>Bacteria</taxon>
        <taxon>Bacillati</taxon>
        <taxon>Actinomycetota</taxon>
        <taxon>Actinomycetes</taxon>
        <taxon>Kitasatosporales</taxon>
        <taxon>Streptomycetaceae</taxon>
        <taxon>Streptomyces</taxon>
    </lineage>
</organism>
<evidence type="ECO:0000256" key="2">
    <source>
        <dbReference type="ARBA" id="ARBA00022448"/>
    </source>
</evidence>
<dbReference type="FunFam" id="3.40.50.300:FF:000854">
    <property type="entry name" value="Multidrug ABC transporter ATP-binding protein"/>
    <property type="match status" value="1"/>
</dbReference>
<protein>
    <submittedName>
        <fullName evidence="12">Multidrug ABC transporter ATP-binding protein</fullName>
    </submittedName>
</protein>
<evidence type="ECO:0000259" key="11">
    <source>
        <dbReference type="PROSITE" id="PS50929"/>
    </source>
</evidence>
<evidence type="ECO:0000256" key="4">
    <source>
        <dbReference type="ARBA" id="ARBA00022692"/>
    </source>
</evidence>
<dbReference type="InterPro" id="IPR039421">
    <property type="entry name" value="Type_1_exporter"/>
</dbReference>
<dbReference type="AlphaFoldDB" id="A0A1J4Q8N0"/>
<name>A0A1J4Q8N0_9ACTN</name>
<keyword evidence="6 12" id="KW-0067">ATP-binding</keyword>
<dbReference type="PANTHER" id="PTHR43394">
    <property type="entry name" value="ATP-DEPENDENT PERMEASE MDL1, MITOCHONDRIAL"/>
    <property type="match status" value="1"/>
</dbReference>
<dbReference type="PROSITE" id="PS50929">
    <property type="entry name" value="ABC_TM1F"/>
    <property type="match status" value="1"/>
</dbReference>
<dbReference type="InterPro" id="IPR036640">
    <property type="entry name" value="ABC1_TM_sf"/>
</dbReference>
<comment type="caution">
    <text evidence="12">The sequence shown here is derived from an EMBL/GenBank/DDBJ whole genome shotgun (WGS) entry which is preliminary data.</text>
</comment>
<dbReference type="SUPFAM" id="SSF90123">
    <property type="entry name" value="ABC transporter transmembrane region"/>
    <property type="match status" value="1"/>
</dbReference>
<gene>
    <name evidence="12" type="ORF">VT52_004965</name>
</gene>
<dbReference type="GO" id="GO:0005524">
    <property type="term" value="F:ATP binding"/>
    <property type="evidence" value="ECO:0007669"/>
    <property type="project" value="UniProtKB-KW"/>
</dbReference>
<dbReference type="SMART" id="SM00382">
    <property type="entry name" value="AAA"/>
    <property type="match status" value="1"/>
</dbReference>
<evidence type="ECO:0000256" key="1">
    <source>
        <dbReference type="ARBA" id="ARBA00004651"/>
    </source>
</evidence>
<dbReference type="InterPro" id="IPR017871">
    <property type="entry name" value="ABC_transporter-like_CS"/>
</dbReference>
<evidence type="ECO:0000256" key="7">
    <source>
        <dbReference type="ARBA" id="ARBA00022989"/>
    </source>
</evidence>
<evidence type="ECO:0000256" key="8">
    <source>
        <dbReference type="ARBA" id="ARBA00023136"/>
    </source>
</evidence>
<dbReference type="Pfam" id="PF00005">
    <property type="entry name" value="ABC_tran"/>
    <property type="match status" value="1"/>
</dbReference>
<dbReference type="GO" id="GO:0016887">
    <property type="term" value="F:ATP hydrolysis activity"/>
    <property type="evidence" value="ECO:0007669"/>
    <property type="project" value="InterPro"/>
</dbReference>
<keyword evidence="8 9" id="KW-0472">Membrane</keyword>
<dbReference type="InterPro" id="IPR011527">
    <property type="entry name" value="ABC1_TM_dom"/>
</dbReference>
<feature type="domain" description="ABC transmembrane type-1" evidence="11">
    <location>
        <begin position="18"/>
        <end position="300"/>
    </location>
</feature>
<dbReference type="InterPro" id="IPR003439">
    <property type="entry name" value="ABC_transporter-like_ATP-bd"/>
</dbReference>
<evidence type="ECO:0000256" key="6">
    <source>
        <dbReference type="ARBA" id="ARBA00022840"/>
    </source>
</evidence>
<dbReference type="GO" id="GO:0015421">
    <property type="term" value="F:ABC-type oligopeptide transporter activity"/>
    <property type="evidence" value="ECO:0007669"/>
    <property type="project" value="TreeGrafter"/>
</dbReference>
<evidence type="ECO:0000313" key="13">
    <source>
        <dbReference type="Proteomes" id="UP000034838"/>
    </source>
</evidence>
<keyword evidence="4 9" id="KW-0812">Transmembrane</keyword>
<dbReference type="PANTHER" id="PTHR43394:SF1">
    <property type="entry name" value="ATP-BINDING CASSETTE SUB-FAMILY B MEMBER 10, MITOCHONDRIAL"/>
    <property type="match status" value="1"/>
</dbReference>
<evidence type="ECO:0000313" key="12">
    <source>
        <dbReference type="EMBL" id="OIK28726.1"/>
    </source>
</evidence>
<dbReference type="InterPro" id="IPR003593">
    <property type="entry name" value="AAA+_ATPase"/>
</dbReference>
<feature type="transmembrane region" description="Helical" evidence="9">
    <location>
        <begin position="157"/>
        <end position="180"/>
    </location>
</feature>
<feature type="transmembrane region" description="Helical" evidence="9">
    <location>
        <begin position="280"/>
        <end position="298"/>
    </location>
</feature>
<evidence type="ECO:0000259" key="10">
    <source>
        <dbReference type="PROSITE" id="PS50893"/>
    </source>
</evidence>
<evidence type="ECO:0000256" key="3">
    <source>
        <dbReference type="ARBA" id="ARBA00022475"/>
    </source>
</evidence>
<proteinExistence type="predicted"/>
<dbReference type="CDD" id="cd18548">
    <property type="entry name" value="ABC_6TM_Tm287_like"/>
    <property type="match status" value="1"/>
</dbReference>
<sequence>MFVRFLGRRLGRYRISTAVILVCQLLQSLATLYLPTLNADVIDNGVLTGDTGYILRVGGLMLAGTLGQVLCSLGAVYLSARVSMGIGRDLRAAIYRRVIGFSGREVGHFGTPSLTTRTTNDVQQVQMIVVMLFTLMVTAPIMCVGGVVMALRQDVAMSSLLLVVVPVLGVAVSLIVRRLYPLAGRLQRRLEEMNRILREQISGVRVIRAFVREDHERRRFTAANDRLVDVSLRMGRIMALMFPTAMLVVYASSVAVMWFGGHRVDDGSLQIGSLTAFLTYLTQILASVMMATIVVVSLPRAHVSTVRIEEVLRTESSVLAPAAPAPFRAAGGLLEVRGAAFRYPSAEEPVLSGVDLVVRPGEVTGVIGSTGSGKTTLLNLIVRLFDVTEGAVLIGGTDVRDLAPEDLSRHVGIVPQRPFLFSGTIATNLRYGTPDADDAELWRALEIAQARDFVERMPGGLDAPVAQGGGNLSGGQRQRLAIARCLVHRPGIYLFDDAFSALDYATDAALRAALAQVTQDAAVVMVAQRVSTIRRADRIVVLDEGRVVGSGTHEQLTADNETYREIVYSQLTEAEAA</sequence>
<keyword evidence="5" id="KW-0547">Nucleotide-binding</keyword>
<keyword evidence="2" id="KW-0813">Transport</keyword>
<feature type="transmembrane region" description="Helical" evidence="9">
    <location>
        <begin position="54"/>
        <end position="78"/>
    </location>
</feature>
<dbReference type="PROSITE" id="PS50893">
    <property type="entry name" value="ABC_TRANSPORTER_2"/>
    <property type="match status" value="1"/>
</dbReference>
<keyword evidence="3" id="KW-1003">Cell membrane</keyword>
<dbReference type="Gene3D" id="1.20.1560.10">
    <property type="entry name" value="ABC transporter type 1, transmembrane domain"/>
    <property type="match status" value="1"/>
</dbReference>
<dbReference type="Pfam" id="PF00664">
    <property type="entry name" value="ABC_membrane"/>
    <property type="match status" value="1"/>
</dbReference>
<dbReference type="FunFam" id="1.20.1560.10:FF:000040">
    <property type="entry name" value="Multidrug ABC transporter ATP-binding protein"/>
    <property type="match status" value="1"/>
</dbReference>
<evidence type="ECO:0000256" key="9">
    <source>
        <dbReference type="SAM" id="Phobius"/>
    </source>
</evidence>
<dbReference type="InterPro" id="IPR027417">
    <property type="entry name" value="P-loop_NTPase"/>
</dbReference>
<evidence type="ECO:0000256" key="5">
    <source>
        <dbReference type="ARBA" id="ARBA00022741"/>
    </source>
</evidence>